<keyword evidence="10 23" id="KW-0418">Kinase</keyword>
<evidence type="ECO:0000256" key="10">
    <source>
        <dbReference type="ARBA" id="ARBA00022777"/>
    </source>
</evidence>
<dbReference type="InterPro" id="IPR001789">
    <property type="entry name" value="Sig_transdc_resp-reg_receiver"/>
</dbReference>
<dbReference type="Pfam" id="PF00072">
    <property type="entry name" value="Response_reg"/>
    <property type="match status" value="1"/>
</dbReference>
<evidence type="ECO:0000256" key="4">
    <source>
        <dbReference type="ARBA" id="ARBA00022475"/>
    </source>
</evidence>
<evidence type="ECO:0000256" key="9">
    <source>
        <dbReference type="ARBA" id="ARBA00022741"/>
    </source>
</evidence>
<dbReference type="SUPFAM" id="SSF47226">
    <property type="entry name" value="Histidine-containing phosphotransfer domain, HPT domain"/>
    <property type="match status" value="1"/>
</dbReference>
<proteinExistence type="predicted"/>
<dbReference type="InterPro" id="IPR003594">
    <property type="entry name" value="HATPase_dom"/>
</dbReference>
<dbReference type="SMART" id="SM00448">
    <property type="entry name" value="REC"/>
    <property type="match status" value="1"/>
</dbReference>
<dbReference type="InterPro" id="IPR005467">
    <property type="entry name" value="His_kinase_dom"/>
</dbReference>
<dbReference type="InterPro" id="IPR008207">
    <property type="entry name" value="Sig_transdc_His_kin_Hpt_dom"/>
</dbReference>
<dbReference type="PROSITE" id="PS50109">
    <property type="entry name" value="HIS_KIN"/>
    <property type="match status" value="1"/>
</dbReference>
<protein>
    <recommendedName>
        <fullName evidence="3">histidine kinase</fullName>
        <ecNumber evidence="3">2.7.13.3</ecNumber>
    </recommendedName>
</protein>
<dbReference type="InterPro" id="IPR036890">
    <property type="entry name" value="HATPase_C_sf"/>
</dbReference>
<keyword evidence="24" id="KW-1185">Reference proteome</keyword>
<dbReference type="SUPFAM" id="SSF158472">
    <property type="entry name" value="HAMP domain-like"/>
    <property type="match status" value="1"/>
</dbReference>
<dbReference type="PROSITE" id="PS50110">
    <property type="entry name" value="RESPONSE_REGULATORY"/>
    <property type="match status" value="1"/>
</dbReference>
<evidence type="ECO:0000256" key="11">
    <source>
        <dbReference type="ARBA" id="ARBA00022840"/>
    </source>
</evidence>
<evidence type="ECO:0000256" key="13">
    <source>
        <dbReference type="ARBA" id="ARBA00023012"/>
    </source>
</evidence>
<dbReference type="Pfam" id="PF01627">
    <property type="entry name" value="Hpt"/>
    <property type="match status" value="1"/>
</dbReference>
<evidence type="ECO:0000256" key="17">
    <source>
        <dbReference type="SAM" id="Coils"/>
    </source>
</evidence>
<dbReference type="NCBIfam" id="NF008318">
    <property type="entry name" value="PRK11107.1"/>
    <property type="match status" value="1"/>
</dbReference>
<organism evidence="23 24">
    <name type="scientific">Celerinatantimonas yamalensis</name>
    <dbReference type="NCBI Taxonomy" id="559956"/>
    <lineage>
        <taxon>Bacteria</taxon>
        <taxon>Pseudomonadati</taxon>
        <taxon>Pseudomonadota</taxon>
        <taxon>Gammaproteobacteria</taxon>
        <taxon>Celerinatantimonadaceae</taxon>
        <taxon>Celerinatantimonas</taxon>
    </lineage>
</organism>
<keyword evidence="17" id="KW-0175">Coiled coil</keyword>
<comment type="catalytic activity">
    <reaction evidence="1">
        <text>ATP + protein L-histidine = ADP + protein N-phospho-L-histidine.</text>
        <dbReference type="EC" id="2.7.13.3"/>
    </reaction>
</comment>
<reference evidence="23 24" key="1">
    <citation type="journal article" date="2013" name="Int. J. Syst. Evol. Microbiol.">
        <title>Celerinatantimonas yamalensis sp. nov., a cold-adapted diazotrophic bacterium from a cold permafrost brine.</title>
        <authorList>
            <person name="Shcherbakova V."/>
            <person name="Chuvilskaya N."/>
            <person name="Rivkina E."/>
            <person name="Demidov N."/>
            <person name="Uchaeva V."/>
            <person name="Suetin S."/>
            <person name="Suzina N."/>
            <person name="Gilichinsky D."/>
        </authorList>
    </citation>
    <scope>NUCLEOTIDE SEQUENCE [LARGE SCALE GENOMIC DNA]</scope>
    <source>
        <strain evidence="23 24">C7</strain>
    </source>
</reference>
<dbReference type="PROSITE" id="PS50894">
    <property type="entry name" value="HPT"/>
    <property type="match status" value="1"/>
</dbReference>
<dbReference type="EMBL" id="JBEQCT010000005">
    <property type="protein sequence ID" value="MFM2485760.1"/>
    <property type="molecule type" value="Genomic_DNA"/>
</dbReference>
<dbReference type="SUPFAM" id="SSF52172">
    <property type="entry name" value="CheY-like"/>
    <property type="match status" value="1"/>
</dbReference>
<dbReference type="SMART" id="SM00304">
    <property type="entry name" value="HAMP"/>
    <property type="match status" value="1"/>
</dbReference>
<evidence type="ECO:0000256" key="16">
    <source>
        <dbReference type="PROSITE-ProRule" id="PRU00169"/>
    </source>
</evidence>
<keyword evidence="6 16" id="KW-0597">Phosphoprotein</keyword>
<evidence type="ECO:0000259" key="21">
    <source>
        <dbReference type="PROSITE" id="PS50885"/>
    </source>
</evidence>
<evidence type="ECO:0000313" key="23">
    <source>
        <dbReference type="EMBL" id="MFM2485760.1"/>
    </source>
</evidence>
<dbReference type="SMART" id="SM00388">
    <property type="entry name" value="HisKA"/>
    <property type="match status" value="1"/>
</dbReference>
<dbReference type="RefSeq" id="WP_408624009.1">
    <property type="nucleotide sequence ID" value="NZ_JBEQCT010000005.1"/>
</dbReference>
<gene>
    <name evidence="23" type="primary">barA</name>
    <name evidence="23" type="ORF">ABUE30_11945</name>
</gene>
<keyword evidence="14 18" id="KW-0472">Membrane</keyword>
<evidence type="ECO:0000256" key="18">
    <source>
        <dbReference type="SAM" id="Phobius"/>
    </source>
</evidence>
<evidence type="ECO:0000256" key="8">
    <source>
        <dbReference type="ARBA" id="ARBA00022692"/>
    </source>
</evidence>
<dbReference type="SMART" id="SM00387">
    <property type="entry name" value="HATPase_c"/>
    <property type="match status" value="1"/>
</dbReference>
<dbReference type="Pfam" id="PF00672">
    <property type="entry name" value="HAMP"/>
    <property type="match status" value="1"/>
</dbReference>
<feature type="transmembrane region" description="Helical" evidence="18">
    <location>
        <begin position="12"/>
        <end position="30"/>
    </location>
</feature>
<dbReference type="PRINTS" id="PR00344">
    <property type="entry name" value="BCTRLSENSOR"/>
</dbReference>
<dbReference type="InterPro" id="IPR019247">
    <property type="entry name" value="Histidine_kinase_BarA_N"/>
</dbReference>
<feature type="domain" description="HPt" evidence="22">
    <location>
        <begin position="837"/>
        <end position="932"/>
    </location>
</feature>
<evidence type="ECO:0000256" key="2">
    <source>
        <dbReference type="ARBA" id="ARBA00004429"/>
    </source>
</evidence>
<keyword evidence="7 23" id="KW-0808">Transferase</keyword>
<dbReference type="CDD" id="cd00082">
    <property type="entry name" value="HisKA"/>
    <property type="match status" value="1"/>
</dbReference>
<feature type="domain" description="Response regulatory" evidence="20">
    <location>
        <begin position="676"/>
        <end position="792"/>
    </location>
</feature>
<dbReference type="InterPro" id="IPR003660">
    <property type="entry name" value="HAMP_dom"/>
</dbReference>
<dbReference type="SUPFAM" id="SSF55874">
    <property type="entry name" value="ATPase domain of HSP90 chaperone/DNA topoisomerase II/histidine kinase"/>
    <property type="match status" value="1"/>
</dbReference>
<feature type="modified residue" description="4-aspartylphosphate" evidence="16">
    <location>
        <position position="725"/>
    </location>
</feature>
<accession>A0ABW9G7V4</accession>
<dbReference type="GO" id="GO:0004673">
    <property type="term" value="F:protein histidine kinase activity"/>
    <property type="evidence" value="ECO:0007669"/>
    <property type="project" value="UniProtKB-EC"/>
</dbReference>
<dbReference type="CDD" id="cd16922">
    <property type="entry name" value="HATPase_EvgS-ArcB-TorS-like"/>
    <property type="match status" value="1"/>
</dbReference>
<keyword evidence="11" id="KW-0067">ATP-binding</keyword>
<dbReference type="Gene3D" id="6.10.340.10">
    <property type="match status" value="1"/>
</dbReference>
<evidence type="ECO:0000259" key="20">
    <source>
        <dbReference type="PROSITE" id="PS50110"/>
    </source>
</evidence>
<keyword evidence="12 18" id="KW-1133">Transmembrane helix</keyword>
<dbReference type="PROSITE" id="PS50885">
    <property type="entry name" value="HAMP"/>
    <property type="match status" value="1"/>
</dbReference>
<dbReference type="InterPro" id="IPR011006">
    <property type="entry name" value="CheY-like_superfamily"/>
</dbReference>
<keyword evidence="4" id="KW-1003">Cell membrane</keyword>
<dbReference type="CDD" id="cd17546">
    <property type="entry name" value="REC_hyHK_CKI1_RcsC-like"/>
    <property type="match status" value="1"/>
</dbReference>
<evidence type="ECO:0000256" key="3">
    <source>
        <dbReference type="ARBA" id="ARBA00012438"/>
    </source>
</evidence>
<dbReference type="SUPFAM" id="SSF47384">
    <property type="entry name" value="Homodimeric domain of signal transducing histidine kinase"/>
    <property type="match status" value="1"/>
</dbReference>
<dbReference type="Gene3D" id="1.20.120.160">
    <property type="entry name" value="HPT domain"/>
    <property type="match status" value="1"/>
</dbReference>
<sequence length="935" mass="104577">MTKYGLRARVYTLTILPTLLIGILLATYFISNRNQQLEQFAVQQGIDVIEPLAIASEFGLARHSRERVKEVISINRRKQSSQIHSIAVFTLDNQLFVTGTYHNSLGLLQVPKGQALPTTTEVIEHDEYIIVRAPIWADSEDSFSRYTTGRPELLGYIALRMDKERALLMQFRDTTIAIFIVLLGVLLSILFAYQLVRRATRPIGKMVQVVDRIRQGRLDTRVTEKNLPGELDMLKNGINAMAKSLAEYHEEMHQSIDQATGDLRETLEQIEIQNIELDMAKREAQQAAKMKSEFLANMSHELRTPLNGVLGFARQLQKTPLNPEQRDFLQTIENSATNLLSIINDILDFSKLEAGQLNLERIAFHLLDTTEEVVTLLAQSGRDKQLELVLDVDPDVPEGIYGDPLRYQQVLTNLIGNALKFTEHGHVIVHISTQHQGLSSEKFQLHVSIHDSGIGIVQEQQEQLFQAFRQADASISRHYGGTGLGLVITRKLVQQMGGDITLDSTPGEGSTFSFTIECDIADIALGDPLPLEILAQQSVYLFEPMPATCQSLNHLAKRLKFNLISFDSLEDMLQALQTSRCSNSSVILGASIEQPSQLLIEQVAQVTQYTDNLLVGVVDHDSQSIRQLLHAGATHCLVKPLQYRKLAAQLIDHTPLKESQLPLLAANPIMSHYPIRVLAVDDNPANLKLLSTMLSARVTQVDSCNSGEQALQMVGEHHYDLILMDIQMPGMDGIRTSAVIRQTYRDFTTPIVAVTAHASAADRRRLLGEQMDDYLSKPIDEDDLLEVIHRCCPTLINKVPAMLSLTAPPSSESDNLIVVSDEPIYDWQLALMRAAKNQTLAEEMLSMLQDTLELTQIQVQQALDGELDESQLRAVIHKLHGGCAYTGAVAIQRLAALIETQLTEQQRAEQLEPELLELLDGIEQLKNYDRAPPWR</sequence>
<dbReference type="Pfam" id="PF09984">
    <property type="entry name" value="sCache_4"/>
    <property type="match status" value="1"/>
</dbReference>
<dbReference type="Proteomes" id="UP001629953">
    <property type="component" value="Unassembled WGS sequence"/>
</dbReference>
<dbReference type="InterPro" id="IPR004358">
    <property type="entry name" value="Sig_transdc_His_kin-like_C"/>
</dbReference>
<dbReference type="InterPro" id="IPR036641">
    <property type="entry name" value="HPT_dom_sf"/>
</dbReference>
<dbReference type="Gene3D" id="3.30.565.10">
    <property type="entry name" value="Histidine kinase-like ATPase, C-terminal domain"/>
    <property type="match status" value="1"/>
</dbReference>
<name>A0ABW9G7V4_9GAMM</name>
<keyword evidence="5" id="KW-0997">Cell inner membrane</keyword>
<keyword evidence="13" id="KW-0902">Two-component regulatory system</keyword>
<evidence type="ECO:0000256" key="14">
    <source>
        <dbReference type="ARBA" id="ARBA00023136"/>
    </source>
</evidence>
<evidence type="ECO:0000256" key="1">
    <source>
        <dbReference type="ARBA" id="ARBA00000085"/>
    </source>
</evidence>
<dbReference type="EC" id="2.7.13.3" evidence="3"/>
<keyword evidence="8 18" id="KW-0812">Transmembrane</keyword>
<evidence type="ECO:0000256" key="12">
    <source>
        <dbReference type="ARBA" id="ARBA00022989"/>
    </source>
</evidence>
<feature type="modified residue" description="Phosphohistidine" evidence="15">
    <location>
        <position position="877"/>
    </location>
</feature>
<dbReference type="PANTHER" id="PTHR45339:SF1">
    <property type="entry name" value="HYBRID SIGNAL TRANSDUCTION HISTIDINE KINASE J"/>
    <property type="match status" value="1"/>
</dbReference>
<evidence type="ECO:0000256" key="6">
    <source>
        <dbReference type="ARBA" id="ARBA00022553"/>
    </source>
</evidence>
<evidence type="ECO:0000256" key="15">
    <source>
        <dbReference type="PROSITE-ProRule" id="PRU00110"/>
    </source>
</evidence>
<dbReference type="PANTHER" id="PTHR45339">
    <property type="entry name" value="HYBRID SIGNAL TRANSDUCTION HISTIDINE KINASE J"/>
    <property type="match status" value="1"/>
</dbReference>
<evidence type="ECO:0000313" key="24">
    <source>
        <dbReference type="Proteomes" id="UP001629953"/>
    </source>
</evidence>
<keyword evidence="9" id="KW-0547">Nucleotide-binding</keyword>
<feature type="transmembrane region" description="Helical" evidence="18">
    <location>
        <begin position="175"/>
        <end position="196"/>
    </location>
</feature>
<dbReference type="InterPro" id="IPR003661">
    <property type="entry name" value="HisK_dim/P_dom"/>
</dbReference>
<feature type="domain" description="HAMP" evidence="21">
    <location>
        <begin position="197"/>
        <end position="250"/>
    </location>
</feature>
<dbReference type="Pfam" id="PF02518">
    <property type="entry name" value="HATPase_c"/>
    <property type="match status" value="1"/>
</dbReference>
<dbReference type="Gene3D" id="3.40.50.2300">
    <property type="match status" value="1"/>
</dbReference>
<evidence type="ECO:0000259" key="19">
    <source>
        <dbReference type="PROSITE" id="PS50109"/>
    </source>
</evidence>
<feature type="coiled-coil region" evidence="17">
    <location>
        <begin position="263"/>
        <end position="290"/>
    </location>
</feature>
<evidence type="ECO:0000259" key="22">
    <source>
        <dbReference type="PROSITE" id="PS50894"/>
    </source>
</evidence>
<dbReference type="CDD" id="cd06225">
    <property type="entry name" value="HAMP"/>
    <property type="match status" value="1"/>
</dbReference>
<comment type="subcellular location">
    <subcellularLocation>
        <location evidence="2">Cell inner membrane</location>
        <topology evidence="2">Multi-pass membrane protein</topology>
    </subcellularLocation>
</comment>
<dbReference type="Pfam" id="PF00512">
    <property type="entry name" value="HisKA"/>
    <property type="match status" value="1"/>
</dbReference>
<dbReference type="Gene3D" id="1.10.287.130">
    <property type="match status" value="1"/>
</dbReference>
<evidence type="ECO:0000256" key="7">
    <source>
        <dbReference type="ARBA" id="ARBA00022679"/>
    </source>
</evidence>
<comment type="caution">
    <text evidence="23">The sequence shown here is derived from an EMBL/GenBank/DDBJ whole genome shotgun (WGS) entry which is preliminary data.</text>
</comment>
<feature type="domain" description="Histidine kinase" evidence="19">
    <location>
        <begin position="297"/>
        <end position="520"/>
    </location>
</feature>
<dbReference type="InterPro" id="IPR036097">
    <property type="entry name" value="HisK_dim/P_sf"/>
</dbReference>
<evidence type="ECO:0000256" key="5">
    <source>
        <dbReference type="ARBA" id="ARBA00022519"/>
    </source>
</evidence>